<name>A0A6L6GG17_9GAMM</name>
<dbReference type="AlphaFoldDB" id="A0A6L6GG17"/>
<evidence type="ECO:0000313" key="1">
    <source>
        <dbReference type="EMBL" id="MTD10794.1"/>
    </source>
</evidence>
<protein>
    <submittedName>
        <fullName evidence="1">FMN-binding negative transcriptional regulator</fullName>
    </submittedName>
</protein>
<sequence length="203" mass="23351">MYIPKVFEETRTEVLTELIQKHALGCLILHTDGELDANHLPFEYDEKSHSLYAHIAKENPLYAQLKQSQNVLVVFSIDHAYVSPNWYVGKFEHHKAVPTWNYVVIHAKGMAEIIEDEKVLRGILARLTRQHESNQPKPWKMSDAPKDYIQNELSKIAAIRIEISSLVGKFKLSQNRDVTDQVNVAEAYKQNSKNTLAEIMLNK</sequence>
<dbReference type="RefSeq" id="WP_154772414.1">
    <property type="nucleotide sequence ID" value="NZ_WLYL01000011.1"/>
</dbReference>
<dbReference type="PIRSF" id="PIRSF010372">
    <property type="entry name" value="PaiB"/>
    <property type="match status" value="1"/>
</dbReference>
<evidence type="ECO:0000313" key="2">
    <source>
        <dbReference type="Proteomes" id="UP000473854"/>
    </source>
</evidence>
<dbReference type="SUPFAM" id="SSF50475">
    <property type="entry name" value="FMN-binding split barrel"/>
    <property type="match status" value="1"/>
</dbReference>
<dbReference type="Gene3D" id="2.30.110.10">
    <property type="entry name" value="Electron Transport, Fmn-binding Protein, Chain A"/>
    <property type="match status" value="1"/>
</dbReference>
<gene>
    <name evidence="1" type="ORF">GIX10_04950</name>
</gene>
<comment type="caution">
    <text evidence="1">The sequence shown here is derived from an EMBL/GenBank/DDBJ whole genome shotgun (WGS) entry which is preliminary data.</text>
</comment>
<accession>A0A6L6GG17</accession>
<dbReference type="EMBL" id="WLYL01000011">
    <property type="protein sequence ID" value="MTD10794.1"/>
    <property type="molecule type" value="Genomic_DNA"/>
</dbReference>
<dbReference type="Proteomes" id="UP000473854">
    <property type="component" value="Unassembled WGS sequence"/>
</dbReference>
<organism evidence="1 2">
    <name type="scientific">Acinetobacter faecalis</name>
    <dbReference type="NCBI Taxonomy" id="2665161"/>
    <lineage>
        <taxon>Bacteria</taxon>
        <taxon>Pseudomonadati</taxon>
        <taxon>Pseudomonadota</taxon>
        <taxon>Gammaproteobacteria</taxon>
        <taxon>Moraxellales</taxon>
        <taxon>Moraxellaceae</taxon>
        <taxon>Acinetobacter</taxon>
    </lineage>
</organism>
<reference evidence="1 2" key="1">
    <citation type="submission" date="2019-11" db="EMBL/GenBank/DDBJ databases">
        <authorList>
            <person name="An D."/>
        </authorList>
    </citation>
    <scope>NUCLEOTIDE SEQUENCE [LARGE SCALE GENOMIC DNA]</scope>
    <source>
        <strain evidence="1 2">YIM 103518</strain>
    </source>
</reference>
<dbReference type="InterPro" id="IPR007396">
    <property type="entry name" value="TR_PAI2-type"/>
</dbReference>
<dbReference type="PANTHER" id="PTHR35802">
    <property type="entry name" value="PROTEASE SYNTHASE AND SPORULATION PROTEIN PAI 2"/>
    <property type="match status" value="1"/>
</dbReference>
<proteinExistence type="predicted"/>
<dbReference type="PANTHER" id="PTHR35802:SF1">
    <property type="entry name" value="PROTEASE SYNTHASE AND SPORULATION PROTEIN PAI 2"/>
    <property type="match status" value="1"/>
</dbReference>
<dbReference type="InterPro" id="IPR012349">
    <property type="entry name" value="Split_barrel_FMN-bd"/>
</dbReference>
<dbReference type="Pfam" id="PF04299">
    <property type="entry name" value="FMN_bind_2"/>
    <property type="match status" value="1"/>
</dbReference>